<accession>A0AAE5AHI6</accession>
<dbReference type="PROSITE" id="PS50889">
    <property type="entry name" value="S4"/>
    <property type="match status" value="1"/>
</dbReference>
<dbReference type="AlphaFoldDB" id="A0AAE5AHI6"/>
<evidence type="ECO:0000256" key="5">
    <source>
        <dbReference type="PROSITE-ProRule" id="PRU00182"/>
    </source>
</evidence>
<dbReference type="Gene3D" id="3.10.290.10">
    <property type="entry name" value="RNA-binding S4 domain"/>
    <property type="match status" value="1"/>
</dbReference>
<dbReference type="Proteomes" id="UP001289135">
    <property type="component" value="Unassembled WGS sequence"/>
</dbReference>
<dbReference type="Pfam" id="PF01479">
    <property type="entry name" value="S4"/>
    <property type="match status" value="1"/>
</dbReference>
<dbReference type="GO" id="GO:0160140">
    <property type="term" value="F:23S rRNA pseudouridine(1911/1915/1917) synthase activity"/>
    <property type="evidence" value="ECO:0007669"/>
    <property type="project" value="UniProtKB-EC"/>
</dbReference>
<dbReference type="SUPFAM" id="SSF55174">
    <property type="entry name" value="Alpha-L RNA-binding motif"/>
    <property type="match status" value="1"/>
</dbReference>
<dbReference type="GO" id="GO:0003723">
    <property type="term" value="F:RNA binding"/>
    <property type="evidence" value="ECO:0007669"/>
    <property type="project" value="UniProtKB-KW"/>
</dbReference>
<protein>
    <recommendedName>
        <fullName evidence="6">Pseudouridine synthase</fullName>
        <ecNumber evidence="6">5.4.99.-</ecNumber>
    </recommendedName>
</protein>
<dbReference type="InterPro" id="IPR050188">
    <property type="entry name" value="RluA_PseudoU_synthase"/>
</dbReference>
<comment type="catalytic activity">
    <reaction evidence="6">
        <text>a uridine in RNA = a pseudouridine in RNA</text>
        <dbReference type="Rhea" id="RHEA:48348"/>
        <dbReference type="Rhea" id="RHEA-COMP:12068"/>
        <dbReference type="Rhea" id="RHEA-COMP:12069"/>
        <dbReference type="ChEBI" id="CHEBI:65314"/>
        <dbReference type="ChEBI" id="CHEBI:65315"/>
    </reaction>
</comment>
<dbReference type="InterPro" id="IPR020103">
    <property type="entry name" value="PsdUridine_synth_cat_dom_sf"/>
</dbReference>
<dbReference type="InterPro" id="IPR006225">
    <property type="entry name" value="PsdUridine_synth_RluC/D"/>
</dbReference>
<dbReference type="RefSeq" id="WP_322498583.1">
    <property type="nucleotide sequence ID" value="NZ_JARGYU010000001.1"/>
</dbReference>
<keyword evidence="9" id="KW-1185">Reference proteome</keyword>
<comment type="caution">
    <text evidence="8">The sequence shown here is derived from an EMBL/GenBank/DDBJ whole genome shotgun (WGS) entry which is preliminary data.</text>
</comment>
<evidence type="ECO:0000313" key="8">
    <source>
        <dbReference type="EMBL" id="MDZ5761163.1"/>
    </source>
</evidence>
<dbReference type="Pfam" id="PF00849">
    <property type="entry name" value="PseudoU_synth_2"/>
    <property type="match status" value="1"/>
</dbReference>
<dbReference type="SUPFAM" id="SSF55120">
    <property type="entry name" value="Pseudouridine synthase"/>
    <property type="match status" value="1"/>
</dbReference>
<dbReference type="CDD" id="cd02869">
    <property type="entry name" value="PseudoU_synth_RluA_like"/>
    <property type="match status" value="1"/>
</dbReference>
<dbReference type="GO" id="GO:0160141">
    <property type="term" value="F:23S rRNA pseudouridine(955/2504/2580) synthase activity"/>
    <property type="evidence" value="ECO:0007669"/>
    <property type="project" value="UniProtKB-EC"/>
</dbReference>
<evidence type="ECO:0000256" key="2">
    <source>
        <dbReference type="ARBA" id="ARBA00023235"/>
    </source>
</evidence>
<evidence type="ECO:0000256" key="6">
    <source>
        <dbReference type="RuleBase" id="RU362028"/>
    </source>
</evidence>
<comment type="similarity">
    <text evidence="1 6">Belongs to the pseudouridine synthase RluA family.</text>
</comment>
<dbReference type="InterPro" id="IPR006145">
    <property type="entry name" value="PsdUridine_synth_RsuA/RluA"/>
</dbReference>
<feature type="active site" evidence="4">
    <location>
        <position position="157"/>
    </location>
</feature>
<evidence type="ECO:0000259" key="7">
    <source>
        <dbReference type="SMART" id="SM00363"/>
    </source>
</evidence>
<dbReference type="PANTHER" id="PTHR21600">
    <property type="entry name" value="MITOCHONDRIAL RNA PSEUDOURIDINE SYNTHASE"/>
    <property type="match status" value="1"/>
</dbReference>
<evidence type="ECO:0000313" key="9">
    <source>
        <dbReference type="Proteomes" id="UP001289135"/>
    </source>
</evidence>
<gene>
    <name evidence="8" type="ORF">Lyticum_00330</name>
</gene>
<dbReference type="SMART" id="SM00363">
    <property type="entry name" value="S4"/>
    <property type="match status" value="1"/>
</dbReference>
<evidence type="ECO:0000256" key="1">
    <source>
        <dbReference type="ARBA" id="ARBA00010876"/>
    </source>
</evidence>
<dbReference type="EMBL" id="JARGYU010000001">
    <property type="protein sequence ID" value="MDZ5761163.1"/>
    <property type="molecule type" value="Genomic_DNA"/>
</dbReference>
<sequence length="332" mass="38603">MKKTITNKKENLIEFIANEEWSRIDKFLAHHMNKYSRSSIQEAIKNGYVTNNQKVVNKNNVNISKGDIITIFCNFSDDNNIFKEKNNNFIVIPNYNIPIRIVFEDQYIIVINKQPNLTIHSGAGTKDDTLVNALVARYGTNLSYSNTIRPGIFHRLDRDTSGLMIIAKNDHVHQIMVNQLKERRISRLYIAIVYGNLLKKNGTIETLISRDSSNRKRMRVSQISGRNAITHYKVKAEKEGISIIECRLETGRTHQIRVHMDWIGHPIIGDKIYFHKVLISTNNRINNLISDIKRQALHSYKIEFYHPISGHFYQYISSLEEDIIDLYEEISK</sequence>
<proteinExistence type="inferred from homology"/>
<evidence type="ECO:0000256" key="3">
    <source>
        <dbReference type="ARBA" id="ARBA00036882"/>
    </source>
</evidence>
<dbReference type="EC" id="5.4.99.-" evidence="6"/>
<comment type="catalytic activity">
    <reaction evidence="3">
        <text>uridine(1911/1915/1917) in 23S rRNA = pseudouridine(1911/1915/1917) in 23S rRNA</text>
        <dbReference type="Rhea" id="RHEA:42524"/>
        <dbReference type="Rhea" id="RHEA-COMP:10097"/>
        <dbReference type="Rhea" id="RHEA-COMP:10098"/>
        <dbReference type="ChEBI" id="CHEBI:65314"/>
        <dbReference type="ChEBI" id="CHEBI:65315"/>
        <dbReference type="EC" id="5.4.99.23"/>
    </reaction>
</comment>
<name>A0AAE5AHI6_9RICK</name>
<dbReference type="PANTHER" id="PTHR21600:SF44">
    <property type="entry name" value="RIBOSOMAL LARGE SUBUNIT PSEUDOURIDINE SYNTHASE D"/>
    <property type="match status" value="1"/>
</dbReference>
<reference evidence="8" key="1">
    <citation type="submission" date="2023-02" db="EMBL/GenBank/DDBJ databases">
        <title>Host association and intracellularity evolved multiple times independently in the Rickettsiales.</title>
        <authorList>
            <person name="Castelli M."/>
            <person name="Nardi T."/>
            <person name="Gammuto L."/>
            <person name="Bellinzona G."/>
            <person name="Sabaneyeva E."/>
            <person name="Potekhin A."/>
            <person name="Serra V."/>
            <person name="Petroni G."/>
            <person name="Sassera D."/>
        </authorList>
    </citation>
    <scope>NUCLEOTIDE SEQUENCE</scope>
    <source>
        <strain evidence="8">USBL-36I1</strain>
    </source>
</reference>
<organism evidence="8 9">
    <name type="scientific">Lyticum sinuosum</name>
    <dbReference type="NCBI Taxonomy" id="1332059"/>
    <lineage>
        <taxon>Bacteria</taxon>
        <taxon>Pseudomonadati</taxon>
        <taxon>Pseudomonadota</taxon>
        <taxon>Alphaproteobacteria</taxon>
        <taxon>Rickettsiales</taxon>
        <taxon>Lyticum</taxon>
    </lineage>
</organism>
<dbReference type="GO" id="GO:0000455">
    <property type="term" value="P:enzyme-directed rRNA pseudouridine synthesis"/>
    <property type="evidence" value="ECO:0007669"/>
    <property type="project" value="TreeGrafter"/>
</dbReference>
<dbReference type="NCBIfam" id="TIGR00005">
    <property type="entry name" value="rluA_subfam"/>
    <property type="match status" value="1"/>
</dbReference>
<comment type="function">
    <text evidence="6">Responsible for synthesis of pseudouridine from uracil.</text>
</comment>
<keyword evidence="5" id="KW-0694">RNA-binding</keyword>
<feature type="domain" description="RNA-binding S4" evidence="7">
    <location>
        <begin position="22"/>
        <end position="87"/>
    </location>
</feature>
<dbReference type="Gene3D" id="3.30.2350.10">
    <property type="entry name" value="Pseudouridine synthase"/>
    <property type="match status" value="1"/>
</dbReference>
<dbReference type="InterPro" id="IPR036986">
    <property type="entry name" value="S4_RNA-bd_sf"/>
</dbReference>
<evidence type="ECO:0000256" key="4">
    <source>
        <dbReference type="PIRSR" id="PIRSR606225-1"/>
    </source>
</evidence>
<dbReference type="InterPro" id="IPR002942">
    <property type="entry name" value="S4_RNA-bd"/>
</dbReference>
<keyword evidence="2 6" id="KW-0413">Isomerase</keyword>